<dbReference type="AlphaFoldDB" id="A0A9N9N7R1"/>
<evidence type="ECO:0000313" key="1">
    <source>
        <dbReference type="EMBL" id="CAG8711403.1"/>
    </source>
</evidence>
<dbReference type="EMBL" id="CAJVPY010009689">
    <property type="protein sequence ID" value="CAG8711403.1"/>
    <property type="molecule type" value="Genomic_DNA"/>
</dbReference>
<dbReference type="Proteomes" id="UP000789405">
    <property type="component" value="Unassembled WGS sequence"/>
</dbReference>
<proteinExistence type="predicted"/>
<keyword evidence="2" id="KW-1185">Reference proteome</keyword>
<evidence type="ECO:0000313" key="2">
    <source>
        <dbReference type="Proteomes" id="UP000789405"/>
    </source>
</evidence>
<feature type="non-terminal residue" evidence="1">
    <location>
        <position position="1"/>
    </location>
</feature>
<reference evidence="1" key="1">
    <citation type="submission" date="2021-06" db="EMBL/GenBank/DDBJ databases">
        <authorList>
            <person name="Kallberg Y."/>
            <person name="Tangrot J."/>
            <person name="Rosling A."/>
        </authorList>
    </citation>
    <scope>NUCLEOTIDE SEQUENCE</scope>
    <source>
        <strain evidence="1">MA453B</strain>
    </source>
</reference>
<organism evidence="1 2">
    <name type="scientific">Dentiscutata erythropus</name>
    <dbReference type="NCBI Taxonomy" id="1348616"/>
    <lineage>
        <taxon>Eukaryota</taxon>
        <taxon>Fungi</taxon>
        <taxon>Fungi incertae sedis</taxon>
        <taxon>Mucoromycota</taxon>
        <taxon>Glomeromycotina</taxon>
        <taxon>Glomeromycetes</taxon>
        <taxon>Diversisporales</taxon>
        <taxon>Gigasporaceae</taxon>
        <taxon>Dentiscutata</taxon>
    </lineage>
</organism>
<sequence>KKKNREHLKNLRKQRRIEAQIARDNQAKYAGLPWHILEINKNFKQDIEKYANWPQLIDTELPD</sequence>
<comment type="caution">
    <text evidence="1">The sequence shown here is derived from an EMBL/GenBank/DDBJ whole genome shotgun (WGS) entry which is preliminary data.</text>
</comment>
<accession>A0A9N9N7R1</accession>
<gene>
    <name evidence="1" type="ORF">DERYTH_LOCUS13619</name>
</gene>
<name>A0A9N9N7R1_9GLOM</name>
<protein>
    <submittedName>
        <fullName evidence="1">23202_t:CDS:1</fullName>
    </submittedName>
</protein>